<feature type="binding site" evidence="20">
    <location>
        <position position="354"/>
    </location>
    <ligand>
        <name>ATP</name>
        <dbReference type="ChEBI" id="CHEBI:30616"/>
    </ligand>
</feature>
<comment type="catalytic activity">
    <reaction evidence="18">
        <text>L-threonyl-[protein] + ATP = O-phospho-L-threonyl-[protein] + ADP + H(+)</text>
        <dbReference type="Rhea" id="RHEA:46608"/>
        <dbReference type="Rhea" id="RHEA-COMP:11060"/>
        <dbReference type="Rhea" id="RHEA-COMP:11605"/>
        <dbReference type="ChEBI" id="CHEBI:15378"/>
        <dbReference type="ChEBI" id="CHEBI:30013"/>
        <dbReference type="ChEBI" id="CHEBI:30616"/>
        <dbReference type="ChEBI" id="CHEBI:61977"/>
        <dbReference type="ChEBI" id="CHEBI:456216"/>
        <dbReference type="EC" id="2.7.11.1"/>
    </reaction>
</comment>
<dbReference type="Pfam" id="PF13855">
    <property type="entry name" value="LRR_8"/>
    <property type="match status" value="1"/>
</dbReference>
<dbReference type="Proteomes" id="UP000215914">
    <property type="component" value="Chromosome 17"/>
</dbReference>
<keyword evidence="5" id="KW-0723">Serine/threonine-protein kinase</keyword>
<keyword evidence="8 21" id="KW-0812">Transmembrane</keyword>
<evidence type="ECO:0000259" key="22">
    <source>
        <dbReference type="PROSITE" id="PS50011"/>
    </source>
</evidence>
<dbReference type="InParanoid" id="A0A251RQ58"/>
<proteinExistence type="predicted"/>
<evidence type="ECO:0000256" key="10">
    <source>
        <dbReference type="ARBA" id="ARBA00022737"/>
    </source>
</evidence>
<keyword evidence="16" id="KW-0675">Receptor</keyword>
<evidence type="ECO:0000256" key="9">
    <source>
        <dbReference type="ARBA" id="ARBA00022729"/>
    </source>
</evidence>
<dbReference type="InterPro" id="IPR032675">
    <property type="entry name" value="LRR_dom_sf"/>
</dbReference>
<evidence type="ECO:0000256" key="16">
    <source>
        <dbReference type="ARBA" id="ARBA00023170"/>
    </source>
</evidence>
<keyword evidence="9" id="KW-0732">Signal</keyword>
<evidence type="ECO:0000256" key="7">
    <source>
        <dbReference type="ARBA" id="ARBA00022679"/>
    </source>
</evidence>
<dbReference type="Pfam" id="PF00069">
    <property type="entry name" value="Pkinase"/>
    <property type="match status" value="1"/>
</dbReference>
<dbReference type="EC" id="2.7.11.1" evidence="3"/>
<keyword evidence="7" id="KW-0808">Transferase</keyword>
<dbReference type="Pfam" id="PF00560">
    <property type="entry name" value="LRR_1"/>
    <property type="match status" value="3"/>
</dbReference>
<sequence length="555" mass="62108">MPKELHQLNKISFRFNQFSGDISNSFGVYSRLDYLDITRNNFRGLLSQNWSKCKNLTALVIRFNNISVCIPPEFGNLTRLQKLDLSSNDLACQIPTELGKVKGMLSLFLQDNKLSGVIPQELRFLHKMEHLDLSTNRLSGSLARYIGEWEHINYLILSNNKISGKIPSEIGKLGQLTKLDFSWNSLTEGIPSEIQSLVNLEIVNLSHNRLSGSIPNAFEKLPSVIDINLSYNPDLCGNITGLKLCESQITVKKNNDSFHHRLILIIVLPLFGALLLCVIYAYRRQKKKTFPVKPMVEGSNDFFSILKFDGRQAYNEILKVTNNFDENYCIGTGGYGIVYKAELQPNNLTVAIKKIHSSSSENLVDHASFLNEILESDIISKELDWLKRVKIVKAVANGLAYMHHDCSPPIIHRDISGANILLDSDYEAHVSDFGTSKLKLDSSNWTTIAGTYGYIAPELAYTMVATEKCDVYSFGVVAIEVIMGHHPGELVTSLPTWSIDYLLHAIVGDSRIPPPSSQVEKLVNSVLILARACLNSNPNERPAMLPISNVLSKER</sequence>
<reference evidence="24" key="1">
    <citation type="journal article" date="2017" name="Nature">
        <title>The sunflower genome provides insights into oil metabolism, flowering and Asterid evolution.</title>
        <authorList>
            <person name="Badouin H."/>
            <person name="Gouzy J."/>
            <person name="Grassa C.J."/>
            <person name="Murat F."/>
            <person name="Staton S.E."/>
            <person name="Cottret L."/>
            <person name="Lelandais-Briere C."/>
            <person name="Owens G.L."/>
            <person name="Carrere S."/>
            <person name="Mayjonade B."/>
            <person name="Legrand L."/>
            <person name="Gill N."/>
            <person name="Kane N.C."/>
            <person name="Bowers J.E."/>
            <person name="Hubner S."/>
            <person name="Bellec A."/>
            <person name="Berard A."/>
            <person name="Berges H."/>
            <person name="Blanchet N."/>
            <person name="Boniface M.C."/>
            <person name="Brunel D."/>
            <person name="Catrice O."/>
            <person name="Chaidir N."/>
            <person name="Claudel C."/>
            <person name="Donnadieu C."/>
            <person name="Faraut T."/>
            <person name="Fievet G."/>
            <person name="Helmstetter N."/>
            <person name="King M."/>
            <person name="Knapp S.J."/>
            <person name="Lai Z."/>
            <person name="Le Paslier M.C."/>
            <person name="Lippi Y."/>
            <person name="Lorenzon L."/>
            <person name="Mandel J.R."/>
            <person name="Marage G."/>
            <person name="Marchand G."/>
            <person name="Marquand E."/>
            <person name="Bret-Mestries E."/>
            <person name="Morien E."/>
            <person name="Nambeesan S."/>
            <person name="Nguyen T."/>
            <person name="Pegot-Espagnet P."/>
            <person name="Pouilly N."/>
            <person name="Raftis F."/>
            <person name="Sallet E."/>
            <person name="Schiex T."/>
            <person name="Thomas J."/>
            <person name="Vandecasteele C."/>
            <person name="Vares D."/>
            <person name="Vear F."/>
            <person name="Vautrin S."/>
            <person name="Crespi M."/>
            <person name="Mangin B."/>
            <person name="Burke J.M."/>
            <person name="Salse J."/>
            <person name="Munos S."/>
            <person name="Vincourt P."/>
            <person name="Rieseberg L.H."/>
            <person name="Langlade N.B."/>
        </authorList>
    </citation>
    <scope>NUCLEOTIDE SEQUENCE [LARGE SCALE GENOMIC DNA]</scope>
    <source>
        <strain evidence="24">cv. SF193</strain>
    </source>
</reference>
<keyword evidence="14 21" id="KW-1133">Transmembrane helix</keyword>
<dbReference type="OMA" id="AFETIMG"/>
<evidence type="ECO:0000256" key="20">
    <source>
        <dbReference type="PROSITE-ProRule" id="PRU10141"/>
    </source>
</evidence>
<dbReference type="PANTHER" id="PTHR48053:SF128">
    <property type="entry name" value="PROTEIN KINASE DOMAIN-CONTAINING PROTEIN"/>
    <property type="match status" value="1"/>
</dbReference>
<keyword evidence="11 20" id="KW-0547">Nucleotide-binding</keyword>
<protein>
    <recommendedName>
        <fullName evidence="3">non-specific serine/threonine protein kinase</fullName>
        <ecNumber evidence="3">2.7.11.1</ecNumber>
    </recommendedName>
</protein>
<evidence type="ECO:0000256" key="11">
    <source>
        <dbReference type="ARBA" id="ARBA00022741"/>
    </source>
</evidence>
<organism evidence="23 24">
    <name type="scientific">Helianthus annuus</name>
    <name type="common">Common sunflower</name>
    <dbReference type="NCBI Taxonomy" id="4232"/>
    <lineage>
        <taxon>Eukaryota</taxon>
        <taxon>Viridiplantae</taxon>
        <taxon>Streptophyta</taxon>
        <taxon>Embryophyta</taxon>
        <taxon>Tracheophyta</taxon>
        <taxon>Spermatophyta</taxon>
        <taxon>Magnoliopsida</taxon>
        <taxon>eudicotyledons</taxon>
        <taxon>Gunneridae</taxon>
        <taxon>Pentapetalae</taxon>
        <taxon>asterids</taxon>
        <taxon>campanulids</taxon>
        <taxon>Asterales</taxon>
        <taxon>Asteraceae</taxon>
        <taxon>Asteroideae</taxon>
        <taxon>Heliantheae alliance</taxon>
        <taxon>Heliantheae</taxon>
        <taxon>Helianthus</taxon>
    </lineage>
</organism>
<evidence type="ECO:0000256" key="17">
    <source>
        <dbReference type="ARBA" id="ARBA00023180"/>
    </source>
</evidence>
<dbReference type="PANTHER" id="PTHR48053">
    <property type="entry name" value="LEUCINE RICH REPEAT FAMILY PROTEIN, EXPRESSED"/>
    <property type="match status" value="1"/>
</dbReference>
<dbReference type="AlphaFoldDB" id="A0A251RQ58"/>
<dbReference type="FunFam" id="3.80.10.10:FF:000041">
    <property type="entry name" value="LRR receptor-like serine/threonine-protein kinase ERECTA"/>
    <property type="match status" value="1"/>
</dbReference>
<evidence type="ECO:0000256" key="12">
    <source>
        <dbReference type="ARBA" id="ARBA00022777"/>
    </source>
</evidence>
<keyword evidence="17" id="KW-0325">Glycoprotein</keyword>
<evidence type="ECO:0000256" key="21">
    <source>
        <dbReference type="SAM" id="Phobius"/>
    </source>
</evidence>
<evidence type="ECO:0000256" key="3">
    <source>
        <dbReference type="ARBA" id="ARBA00012513"/>
    </source>
</evidence>
<dbReference type="InterPro" id="IPR003591">
    <property type="entry name" value="Leu-rich_rpt_typical-subtyp"/>
</dbReference>
<keyword evidence="23" id="KW-0430">Lectin</keyword>
<dbReference type="Gene3D" id="3.30.200.20">
    <property type="entry name" value="Phosphorylase Kinase, domain 1"/>
    <property type="match status" value="1"/>
</dbReference>
<dbReference type="SUPFAM" id="SSF52058">
    <property type="entry name" value="L domain-like"/>
    <property type="match status" value="1"/>
</dbReference>
<dbReference type="FunFam" id="3.80.10.10:FF:000383">
    <property type="entry name" value="Leucine-rich repeat receptor protein kinase EMS1"/>
    <property type="match status" value="1"/>
</dbReference>
<dbReference type="GO" id="GO:0006952">
    <property type="term" value="P:defense response"/>
    <property type="evidence" value="ECO:0007669"/>
    <property type="project" value="UniProtKB-ARBA"/>
</dbReference>
<dbReference type="SMART" id="SM00369">
    <property type="entry name" value="LRR_TYP"/>
    <property type="match status" value="4"/>
</dbReference>
<comment type="subcellular location">
    <subcellularLocation>
        <location evidence="1">Cell membrane</location>
    </subcellularLocation>
    <subcellularLocation>
        <location evidence="2">Membrane</location>
        <topology evidence="2">Single-pass type I membrane protein</topology>
    </subcellularLocation>
</comment>
<dbReference type="PROSITE" id="PS00109">
    <property type="entry name" value="PROTEIN_KINASE_TYR"/>
    <property type="match status" value="1"/>
</dbReference>
<dbReference type="GO" id="GO:0051707">
    <property type="term" value="P:response to other organism"/>
    <property type="evidence" value="ECO:0007669"/>
    <property type="project" value="UniProtKB-ARBA"/>
</dbReference>
<evidence type="ECO:0000256" key="4">
    <source>
        <dbReference type="ARBA" id="ARBA00022475"/>
    </source>
</evidence>
<evidence type="ECO:0000313" key="24">
    <source>
        <dbReference type="Proteomes" id="UP000215914"/>
    </source>
</evidence>
<evidence type="ECO:0000256" key="5">
    <source>
        <dbReference type="ARBA" id="ARBA00022527"/>
    </source>
</evidence>
<evidence type="ECO:0000256" key="19">
    <source>
        <dbReference type="ARBA" id="ARBA00048679"/>
    </source>
</evidence>
<evidence type="ECO:0000256" key="6">
    <source>
        <dbReference type="ARBA" id="ARBA00022614"/>
    </source>
</evidence>
<keyword evidence="12" id="KW-0418">Kinase</keyword>
<dbReference type="Gene3D" id="3.80.10.10">
    <property type="entry name" value="Ribonuclease Inhibitor"/>
    <property type="match status" value="1"/>
</dbReference>
<dbReference type="Gene3D" id="1.10.510.10">
    <property type="entry name" value="Transferase(Phosphotransferase) domain 1"/>
    <property type="match status" value="1"/>
</dbReference>
<accession>A0A251RQ58</accession>
<keyword evidence="10" id="KW-0677">Repeat</keyword>
<dbReference type="PRINTS" id="PR00019">
    <property type="entry name" value="LEURICHRPT"/>
</dbReference>
<dbReference type="InterPro" id="IPR011009">
    <property type="entry name" value="Kinase-like_dom_sf"/>
</dbReference>
<dbReference type="SUPFAM" id="SSF56112">
    <property type="entry name" value="Protein kinase-like (PK-like)"/>
    <property type="match status" value="1"/>
</dbReference>
<evidence type="ECO:0000256" key="8">
    <source>
        <dbReference type="ARBA" id="ARBA00022692"/>
    </source>
</evidence>
<dbReference type="PROSITE" id="PS00107">
    <property type="entry name" value="PROTEIN_KINASE_ATP"/>
    <property type="match status" value="1"/>
</dbReference>
<dbReference type="GO" id="GO:0009755">
    <property type="term" value="P:hormone-mediated signaling pathway"/>
    <property type="evidence" value="ECO:0000318"/>
    <property type="project" value="GO_Central"/>
</dbReference>
<dbReference type="GO" id="GO:0005524">
    <property type="term" value="F:ATP binding"/>
    <property type="evidence" value="ECO:0007669"/>
    <property type="project" value="UniProtKB-UniRule"/>
</dbReference>
<evidence type="ECO:0000256" key="1">
    <source>
        <dbReference type="ARBA" id="ARBA00004236"/>
    </source>
</evidence>
<comment type="catalytic activity">
    <reaction evidence="19">
        <text>L-seryl-[protein] + ATP = O-phospho-L-seryl-[protein] + ADP + H(+)</text>
        <dbReference type="Rhea" id="RHEA:17989"/>
        <dbReference type="Rhea" id="RHEA-COMP:9863"/>
        <dbReference type="Rhea" id="RHEA-COMP:11604"/>
        <dbReference type="ChEBI" id="CHEBI:15378"/>
        <dbReference type="ChEBI" id="CHEBI:29999"/>
        <dbReference type="ChEBI" id="CHEBI:30616"/>
        <dbReference type="ChEBI" id="CHEBI:83421"/>
        <dbReference type="ChEBI" id="CHEBI:456216"/>
        <dbReference type="EC" id="2.7.11.1"/>
    </reaction>
</comment>
<evidence type="ECO:0000256" key="2">
    <source>
        <dbReference type="ARBA" id="ARBA00004479"/>
    </source>
</evidence>
<keyword evidence="4" id="KW-1003">Cell membrane</keyword>
<keyword evidence="15 21" id="KW-0472">Membrane</keyword>
<evidence type="ECO:0000256" key="15">
    <source>
        <dbReference type="ARBA" id="ARBA00023136"/>
    </source>
</evidence>
<gene>
    <name evidence="23" type="ORF">HannXRQ_Chr17g0551381</name>
</gene>
<dbReference type="GO" id="GO:0038023">
    <property type="term" value="F:signaling receptor activity"/>
    <property type="evidence" value="ECO:0000318"/>
    <property type="project" value="GO_Central"/>
</dbReference>
<dbReference type="GO" id="GO:0005886">
    <property type="term" value="C:plasma membrane"/>
    <property type="evidence" value="ECO:0000318"/>
    <property type="project" value="GO_Central"/>
</dbReference>
<dbReference type="InterPro" id="IPR001611">
    <property type="entry name" value="Leu-rich_rpt"/>
</dbReference>
<evidence type="ECO:0000256" key="13">
    <source>
        <dbReference type="ARBA" id="ARBA00022840"/>
    </source>
</evidence>
<dbReference type="EMBL" id="CM007906">
    <property type="protein sequence ID" value="OTF86492.1"/>
    <property type="molecule type" value="Genomic_DNA"/>
</dbReference>
<evidence type="ECO:0000256" key="18">
    <source>
        <dbReference type="ARBA" id="ARBA00047899"/>
    </source>
</evidence>
<dbReference type="InterPro" id="IPR000719">
    <property type="entry name" value="Prot_kinase_dom"/>
</dbReference>
<dbReference type="FunFam" id="1.10.510.10:FF:001023">
    <property type="entry name" value="Os07g0541700 protein"/>
    <property type="match status" value="1"/>
</dbReference>
<dbReference type="PROSITE" id="PS50011">
    <property type="entry name" value="PROTEIN_KINASE_DOM"/>
    <property type="match status" value="1"/>
</dbReference>
<name>A0A251RQ58_HELAN</name>
<feature type="domain" description="Protein kinase" evidence="22">
    <location>
        <begin position="260"/>
        <end position="555"/>
    </location>
</feature>
<dbReference type="InterPro" id="IPR017441">
    <property type="entry name" value="Protein_kinase_ATP_BS"/>
</dbReference>
<dbReference type="InterPro" id="IPR008266">
    <property type="entry name" value="Tyr_kinase_AS"/>
</dbReference>
<feature type="transmembrane region" description="Helical" evidence="21">
    <location>
        <begin position="262"/>
        <end position="282"/>
    </location>
</feature>
<dbReference type="InterPro" id="IPR051716">
    <property type="entry name" value="Plant_RL_S/T_kinase"/>
</dbReference>
<evidence type="ECO:0000256" key="14">
    <source>
        <dbReference type="ARBA" id="ARBA00022989"/>
    </source>
</evidence>
<dbReference type="GO" id="GO:0004674">
    <property type="term" value="F:protein serine/threonine kinase activity"/>
    <property type="evidence" value="ECO:0007669"/>
    <property type="project" value="UniProtKB-KW"/>
</dbReference>
<evidence type="ECO:0000313" key="23">
    <source>
        <dbReference type="EMBL" id="OTF86492.1"/>
    </source>
</evidence>
<keyword evidence="24" id="KW-1185">Reference proteome</keyword>
<keyword evidence="13 20" id="KW-0067">ATP-binding</keyword>
<keyword evidence="6" id="KW-0433">Leucine-rich repeat</keyword>
<dbReference type="GO" id="GO:0030246">
    <property type="term" value="F:carbohydrate binding"/>
    <property type="evidence" value="ECO:0007669"/>
    <property type="project" value="UniProtKB-KW"/>
</dbReference>